<feature type="domain" description="ABC transporter" evidence="5">
    <location>
        <begin position="4"/>
        <end position="236"/>
    </location>
</feature>
<keyword evidence="2" id="KW-0813">Transport</keyword>
<dbReference type="PROSITE" id="PS00211">
    <property type="entry name" value="ABC_TRANSPORTER_1"/>
    <property type="match status" value="1"/>
</dbReference>
<dbReference type="RefSeq" id="WP_134483804.1">
    <property type="nucleotide sequence ID" value="NZ_LR216287.1"/>
</dbReference>
<comment type="similarity">
    <text evidence="1">Belongs to the ABC transporter superfamily.</text>
</comment>
<evidence type="ECO:0000313" key="6">
    <source>
        <dbReference type="EMBL" id="VFJ13784.1"/>
    </source>
</evidence>
<organism evidence="6 7">
    <name type="scientific">Candidatus Nitrosocosmicus franklandianus</name>
    <dbReference type="NCBI Taxonomy" id="1798806"/>
    <lineage>
        <taxon>Archaea</taxon>
        <taxon>Nitrososphaerota</taxon>
        <taxon>Nitrososphaeria</taxon>
        <taxon>Nitrososphaerales</taxon>
        <taxon>Nitrososphaeraceae</taxon>
        <taxon>Candidatus Nitrosocosmicus</taxon>
    </lineage>
</organism>
<dbReference type="KEGG" id="nfn:NFRAN_1462"/>
<dbReference type="Gene3D" id="3.40.50.300">
    <property type="entry name" value="P-loop containing nucleotide triphosphate hydrolases"/>
    <property type="match status" value="1"/>
</dbReference>
<dbReference type="SUPFAM" id="SSF52540">
    <property type="entry name" value="P-loop containing nucleoside triphosphate hydrolases"/>
    <property type="match status" value="1"/>
</dbReference>
<dbReference type="OrthoDB" id="87732at2157"/>
<evidence type="ECO:0000256" key="3">
    <source>
        <dbReference type="ARBA" id="ARBA00022741"/>
    </source>
</evidence>
<dbReference type="SMART" id="SM00382">
    <property type="entry name" value="AAA"/>
    <property type="match status" value="1"/>
</dbReference>
<dbReference type="InterPro" id="IPR050763">
    <property type="entry name" value="ABC_transporter_ATP-binding"/>
</dbReference>
<dbReference type="EC" id="3.6.3.-" evidence="6"/>
<keyword evidence="6" id="KW-0378">Hydrolase</keyword>
<dbReference type="Pfam" id="PF00005">
    <property type="entry name" value="ABC_tran"/>
    <property type="match status" value="1"/>
</dbReference>
<dbReference type="EMBL" id="LR216287">
    <property type="protein sequence ID" value="VFJ13784.1"/>
    <property type="molecule type" value="Genomic_DNA"/>
</dbReference>
<dbReference type="InterPro" id="IPR017871">
    <property type="entry name" value="ABC_transporter-like_CS"/>
</dbReference>
<evidence type="ECO:0000256" key="2">
    <source>
        <dbReference type="ARBA" id="ARBA00022448"/>
    </source>
</evidence>
<keyword evidence="3" id="KW-0547">Nucleotide-binding</keyword>
<evidence type="ECO:0000313" key="7">
    <source>
        <dbReference type="Proteomes" id="UP000294299"/>
    </source>
</evidence>
<reference evidence="6 7" key="1">
    <citation type="submission" date="2019-02" db="EMBL/GenBank/DDBJ databases">
        <authorList>
            <person name="Lehtovirta-Morley E L."/>
        </authorList>
    </citation>
    <scope>NUCLEOTIDE SEQUENCE [LARGE SCALE GENOMIC DNA]</scope>
    <source>
        <strain evidence="6">NFRAN1</strain>
    </source>
</reference>
<keyword evidence="7" id="KW-1185">Reference proteome</keyword>
<dbReference type="Proteomes" id="UP000294299">
    <property type="component" value="Chromosome NFRAN"/>
</dbReference>
<dbReference type="GeneID" id="39420818"/>
<gene>
    <name evidence="6" type="primary">drrA</name>
    <name evidence="6" type="ORF">NFRAN_1462</name>
</gene>
<protein>
    <submittedName>
        <fullName evidence="6">Daunorubicin/doxorubicin resistance ATP-binding protein DrrA</fullName>
        <ecNumber evidence="6">3.6.3.-</ecNumber>
    </submittedName>
</protein>
<sequence length="306" mass="34439">MFAIESFNVNKIYKNPNKKALDDVSLKIDEGKISTLLGRNGAGKTTFIRICSTQMLPTSGTVLVFGEDVLKYPQKIRQKISIVPQEGRPLRALTPWDHIYNWLKLHGEKKDVAANKAAEMLNRLDLYSAKDIPALNLSGGMKQKILVGMAMATESPLLFLDEPTIGLDPVSRRQVWSIIKDWKNKGITIVLTTHYMDEAEILSDSIFIIDEGKVISKGNMKDLRGTLNYQIRIDINISKTLNVFDLKNLVNSFGKTITMSSDSIRLFTFERNLRELSDIMVRSNLSFSVSPITLDDIFVNLVGDKI</sequence>
<accession>A0A484IFM8</accession>
<dbReference type="GO" id="GO:0016887">
    <property type="term" value="F:ATP hydrolysis activity"/>
    <property type="evidence" value="ECO:0007669"/>
    <property type="project" value="InterPro"/>
</dbReference>
<name>A0A484IFM8_9ARCH</name>
<dbReference type="PROSITE" id="PS50893">
    <property type="entry name" value="ABC_TRANSPORTER_2"/>
    <property type="match status" value="1"/>
</dbReference>
<dbReference type="InterPro" id="IPR003439">
    <property type="entry name" value="ABC_transporter-like_ATP-bd"/>
</dbReference>
<proteinExistence type="inferred from homology"/>
<evidence type="ECO:0000259" key="5">
    <source>
        <dbReference type="PROSITE" id="PS50893"/>
    </source>
</evidence>
<dbReference type="GO" id="GO:0005524">
    <property type="term" value="F:ATP binding"/>
    <property type="evidence" value="ECO:0007669"/>
    <property type="project" value="UniProtKB-KW"/>
</dbReference>
<dbReference type="AlphaFoldDB" id="A0A484IFM8"/>
<dbReference type="InterPro" id="IPR003593">
    <property type="entry name" value="AAA+_ATPase"/>
</dbReference>
<dbReference type="InterPro" id="IPR027417">
    <property type="entry name" value="P-loop_NTPase"/>
</dbReference>
<dbReference type="PANTHER" id="PTHR42711">
    <property type="entry name" value="ABC TRANSPORTER ATP-BINDING PROTEIN"/>
    <property type="match status" value="1"/>
</dbReference>
<dbReference type="PANTHER" id="PTHR42711:SF5">
    <property type="entry name" value="ABC TRANSPORTER ATP-BINDING PROTEIN NATA"/>
    <property type="match status" value="1"/>
</dbReference>
<evidence type="ECO:0000256" key="4">
    <source>
        <dbReference type="ARBA" id="ARBA00022840"/>
    </source>
</evidence>
<keyword evidence="4 6" id="KW-0067">ATP-binding</keyword>
<evidence type="ECO:0000256" key="1">
    <source>
        <dbReference type="ARBA" id="ARBA00005417"/>
    </source>
</evidence>